<gene>
    <name evidence="1" type="ORF">PanWU01x14_036230</name>
</gene>
<protein>
    <submittedName>
        <fullName evidence="1">Uncharacterized protein</fullName>
    </submittedName>
</protein>
<evidence type="ECO:0000313" key="1">
    <source>
        <dbReference type="EMBL" id="PON76205.1"/>
    </source>
</evidence>
<name>A0A2P5DSD5_PARAD</name>
<comment type="caution">
    <text evidence="1">The sequence shown here is derived from an EMBL/GenBank/DDBJ whole genome shotgun (WGS) entry which is preliminary data.</text>
</comment>
<proteinExistence type="predicted"/>
<sequence>MRNVCGGPLPNLKVPKTHIKDFIQGTYYWGGTSIPTSKKGYSVISHKPNHATSSICHFHISRSKRRMRKESLYAPTETRPSTCEPHIRDTVSFVGPTCQRTRLRQHVAPRRLPVTLAR</sequence>
<evidence type="ECO:0000313" key="2">
    <source>
        <dbReference type="Proteomes" id="UP000237105"/>
    </source>
</evidence>
<organism evidence="1 2">
    <name type="scientific">Parasponia andersonii</name>
    <name type="common">Sponia andersonii</name>
    <dbReference type="NCBI Taxonomy" id="3476"/>
    <lineage>
        <taxon>Eukaryota</taxon>
        <taxon>Viridiplantae</taxon>
        <taxon>Streptophyta</taxon>
        <taxon>Embryophyta</taxon>
        <taxon>Tracheophyta</taxon>
        <taxon>Spermatophyta</taxon>
        <taxon>Magnoliopsida</taxon>
        <taxon>eudicotyledons</taxon>
        <taxon>Gunneridae</taxon>
        <taxon>Pentapetalae</taxon>
        <taxon>rosids</taxon>
        <taxon>fabids</taxon>
        <taxon>Rosales</taxon>
        <taxon>Cannabaceae</taxon>
        <taxon>Parasponia</taxon>
    </lineage>
</organism>
<dbReference type="AlphaFoldDB" id="A0A2P5DSD5"/>
<accession>A0A2P5DSD5</accession>
<dbReference type="OrthoDB" id="10528490at2759"/>
<dbReference type="Proteomes" id="UP000237105">
    <property type="component" value="Unassembled WGS sequence"/>
</dbReference>
<reference evidence="2" key="1">
    <citation type="submission" date="2016-06" db="EMBL/GenBank/DDBJ databases">
        <title>Parallel loss of symbiosis genes in relatives of nitrogen-fixing non-legume Parasponia.</title>
        <authorList>
            <person name="Van Velzen R."/>
            <person name="Holmer R."/>
            <person name="Bu F."/>
            <person name="Rutten L."/>
            <person name="Van Zeijl A."/>
            <person name="Liu W."/>
            <person name="Santuari L."/>
            <person name="Cao Q."/>
            <person name="Sharma T."/>
            <person name="Shen D."/>
            <person name="Roswanjaya Y."/>
            <person name="Wardhani T."/>
            <person name="Kalhor M.S."/>
            <person name="Jansen J."/>
            <person name="Van den Hoogen J."/>
            <person name="Gungor B."/>
            <person name="Hartog M."/>
            <person name="Hontelez J."/>
            <person name="Verver J."/>
            <person name="Yang W.-C."/>
            <person name="Schijlen E."/>
            <person name="Repin R."/>
            <person name="Schilthuizen M."/>
            <person name="Schranz E."/>
            <person name="Heidstra R."/>
            <person name="Miyata K."/>
            <person name="Fedorova E."/>
            <person name="Kohlen W."/>
            <person name="Bisseling T."/>
            <person name="Smit S."/>
            <person name="Geurts R."/>
        </authorList>
    </citation>
    <scope>NUCLEOTIDE SEQUENCE [LARGE SCALE GENOMIC DNA]</scope>
    <source>
        <strain evidence="2">cv. WU1-14</strain>
    </source>
</reference>
<keyword evidence="2" id="KW-1185">Reference proteome</keyword>
<dbReference type="EMBL" id="JXTB01000019">
    <property type="protein sequence ID" value="PON76205.1"/>
    <property type="molecule type" value="Genomic_DNA"/>
</dbReference>